<dbReference type="Pfam" id="PF03466">
    <property type="entry name" value="LysR_substrate"/>
    <property type="match status" value="1"/>
</dbReference>
<dbReference type="InterPro" id="IPR036390">
    <property type="entry name" value="WH_DNA-bd_sf"/>
</dbReference>
<accession>F6F2Q1</accession>
<dbReference type="SUPFAM" id="SSF53850">
    <property type="entry name" value="Periplasmic binding protein-like II"/>
    <property type="match status" value="1"/>
</dbReference>
<evidence type="ECO:0000256" key="1">
    <source>
        <dbReference type="ARBA" id="ARBA00009437"/>
    </source>
</evidence>
<comment type="similarity">
    <text evidence="1">Belongs to the LysR transcriptional regulatory family.</text>
</comment>
<dbReference type="Gene3D" id="3.40.190.10">
    <property type="entry name" value="Periplasmic binding protein-like II"/>
    <property type="match status" value="2"/>
</dbReference>
<dbReference type="PRINTS" id="PR00039">
    <property type="entry name" value="HTHLYSR"/>
</dbReference>
<dbReference type="Pfam" id="PF00126">
    <property type="entry name" value="HTH_1"/>
    <property type="match status" value="1"/>
</dbReference>
<dbReference type="InterPro" id="IPR005119">
    <property type="entry name" value="LysR_subst-bd"/>
</dbReference>
<keyword evidence="7" id="KW-1185">Reference proteome</keyword>
<dbReference type="GO" id="GO:0003677">
    <property type="term" value="F:DNA binding"/>
    <property type="evidence" value="ECO:0007669"/>
    <property type="project" value="UniProtKB-KW"/>
</dbReference>
<dbReference type="PANTHER" id="PTHR30346">
    <property type="entry name" value="TRANSCRIPTIONAL DUAL REGULATOR HCAR-RELATED"/>
    <property type="match status" value="1"/>
</dbReference>
<evidence type="ECO:0000313" key="7">
    <source>
        <dbReference type="Proteomes" id="UP000007150"/>
    </source>
</evidence>
<evidence type="ECO:0000256" key="2">
    <source>
        <dbReference type="ARBA" id="ARBA00023015"/>
    </source>
</evidence>
<evidence type="ECO:0000256" key="3">
    <source>
        <dbReference type="ARBA" id="ARBA00023125"/>
    </source>
</evidence>
<dbReference type="PANTHER" id="PTHR30346:SF0">
    <property type="entry name" value="HCA OPERON TRANSCRIPTIONAL ACTIVATOR HCAR"/>
    <property type="match status" value="1"/>
</dbReference>
<gene>
    <name evidence="6" type="ORF">Sphch_3096</name>
</gene>
<dbReference type="HOGENOM" id="CLU_039613_6_4_5"/>
<keyword evidence="4" id="KW-0804">Transcription</keyword>
<keyword evidence="2" id="KW-0805">Transcription regulation</keyword>
<dbReference type="InterPro" id="IPR036388">
    <property type="entry name" value="WH-like_DNA-bd_sf"/>
</dbReference>
<dbReference type="KEGG" id="sch:Sphch_3096"/>
<dbReference type="GO" id="GO:0032993">
    <property type="term" value="C:protein-DNA complex"/>
    <property type="evidence" value="ECO:0007669"/>
    <property type="project" value="TreeGrafter"/>
</dbReference>
<evidence type="ECO:0000259" key="5">
    <source>
        <dbReference type="PROSITE" id="PS50931"/>
    </source>
</evidence>
<evidence type="ECO:0000313" key="6">
    <source>
        <dbReference type="EMBL" id="AEG50713.1"/>
    </source>
</evidence>
<evidence type="ECO:0000256" key="4">
    <source>
        <dbReference type="ARBA" id="ARBA00023163"/>
    </source>
</evidence>
<proteinExistence type="inferred from homology"/>
<dbReference type="FunFam" id="1.10.10.10:FF:000001">
    <property type="entry name" value="LysR family transcriptional regulator"/>
    <property type="match status" value="1"/>
</dbReference>
<dbReference type="PROSITE" id="PS50931">
    <property type="entry name" value="HTH_LYSR"/>
    <property type="match status" value="1"/>
</dbReference>
<organism evidence="6 7">
    <name type="scientific">Sphingobium chlorophenolicum L-1</name>
    <dbReference type="NCBI Taxonomy" id="690566"/>
    <lineage>
        <taxon>Bacteria</taxon>
        <taxon>Pseudomonadati</taxon>
        <taxon>Pseudomonadota</taxon>
        <taxon>Alphaproteobacteria</taxon>
        <taxon>Sphingomonadales</taxon>
        <taxon>Sphingomonadaceae</taxon>
        <taxon>Sphingobium</taxon>
    </lineage>
</organism>
<dbReference type="EMBL" id="CP002799">
    <property type="protein sequence ID" value="AEG50713.1"/>
    <property type="molecule type" value="Genomic_DNA"/>
</dbReference>
<dbReference type="Proteomes" id="UP000007150">
    <property type="component" value="Chromosome 2"/>
</dbReference>
<protein>
    <submittedName>
        <fullName evidence="6">Transcriptional regulator, LysR family</fullName>
    </submittedName>
</protein>
<dbReference type="STRING" id="690566.Sphch_3096"/>
<reference evidence="6 7" key="1">
    <citation type="submission" date="2011-05" db="EMBL/GenBank/DDBJ databases">
        <title>Complete sequence of chromosome 2 of Sphingobium chlorophenolicum L-1.</title>
        <authorList>
            <consortium name="US DOE Joint Genome Institute"/>
            <person name="Lucas S."/>
            <person name="Han J."/>
            <person name="Lapidus A."/>
            <person name="Cheng J.-F."/>
            <person name="Goodwin L."/>
            <person name="Pitluck S."/>
            <person name="Peters L."/>
            <person name="Daligault H."/>
            <person name="Han C."/>
            <person name="Tapia R."/>
            <person name="Land M."/>
            <person name="Hauser L."/>
            <person name="Kyrpides N."/>
            <person name="Ivanova N."/>
            <person name="Pagani I."/>
            <person name="Turner P."/>
            <person name="Copley S."/>
            <person name="Woyke T."/>
        </authorList>
    </citation>
    <scope>NUCLEOTIDE SEQUENCE [LARGE SCALE GENOMIC DNA]</scope>
    <source>
        <strain evidence="6 7">L-1</strain>
    </source>
</reference>
<dbReference type="RefSeq" id="WP_013848943.1">
    <property type="nucleotide sequence ID" value="NC_015594.1"/>
</dbReference>
<dbReference type="InterPro" id="IPR000847">
    <property type="entry name" value="LysR_HTH_N"/>
</dbReference>
<dbReference type="SUPFAM" id="SSF46785">
    <property type="entry name" value="Winged helix' DNA-binding domain"/>
    <property type="match status" value="1"/>
</dbReference>
<dbReference type="Gene3D" id="1.10.10.10">
    <property type="entry name" value="Winged helix-like DNA-binding domain superfamily/Winged helix DNA-binding domain"/>
    <property type="match status" value="1"/>
</dbReference>
<dbReference type="GO" id="GO:0003700">
    <property type="term" value="F:DNA-binding transcription factor activity"/>
    <property type="evidence" value="ECO:0007669"/>
    <property type="project" value="InterPro"/>
</dbReference>
<dbReference type="AlphaFoldDB" id="F6F2Q1"/>
<sequence>MYAPVMFELTHLRCFVVLAEELHFGRAAERLHMTQSPLSRQIQVLERILGVELFNRTSRRVTLTLAGETFLHEARRIVRLSESAALAARRVWKGEAGRISIGFTAVSGYMLLPRIVKRAAIALPGLELQLHELVSGDQFEALHTGLIDLALVRPPVDRVQFEFAPLLLEKLLVALPEDDPRAAQTQFEPGDFDGQDLVMYAQRGAGYFHLLLASLFERANAAPNYVQYVTQIHSLLGLVGAGLAPGIVPEAAAGLHPRGVTFRPFVSQPDTPVELHLAWRRENENPALPAFRDLCLKAVAEG</sequence>
<name>F6F2Q1_SPHCR</name>
<keyword evidence="3" id="KW-0238">DNA-binding</keyword>
<feature type="domain" description="HTH lysR-type" evidence="5">
    <location>
        <begin position="7"/>
        <end position="64"/>
    </location>
</feature>